<keyword evidence="2 7" id="KW-1003">Cell membrane</keyword>
<dbReference type="PATRIC" id="fig|1136941.3.peg.2474"/>
<comment type="function">
    <text evidence="7">Catalyzes the transfer of the diacylglyceryl group from phosphatidylglycerol to the sulfhydryl group of the N-terminal cysteine of a prolipoprotein, the first step in the formation of mature lipoproteins.</text>
</comment>
<feature type="binding site" evidence="7">
    <location>
        <position position="155"/>
    </location>
    <ligand>
        <name>a 1,2-diacyl-sn-glycero-3-phospho-(1'-sn-glycerol)</name>
        <dbReference type="ChEBI" id="CHEBI:64716"/>
    </ligand>
</feature>
<reference evidence="10" key="1">
    <citation type="submission" date="2015-06" db="EMBL/GenBank/DDBJ databases">
        <title>Complete genome sequence and metabolic analysis of phthalate degradation pathway in Gordonia sp. QH-11.</title>
        <authorList>
            <person name="Jin D."/>
            <person name="Kong X."/>
            <person name="Bai Z."/>
        </authorList>
    </citation>
    <scope>NUCLEOTIDE SEQUENCE [LARGE SCALE GENOMIC DNA]</scope>
    <source>
        <strain evidence="10">QH-11</strain>
    </source>
</reference>
<dbReference type="PROSITE" id="PS01311">
    <property type="entry name" value="LGT"/>
    <property type="match status" value="1"/>
</dbReference>
<feature type="transmembrane region" description="Helical" evidence="7">
    <location>
        <begin position="107"/>
        <end position="127"/>
    </location>
</feature>
<comment type="catalytic activity">
    <reaction evidence="7">
        <text>L-cysteinyl-[prolipoprotein] + a 1,2-diacyl-sn-glycero-3-phospho-(1'-sn-glycerol) = an S-1,2-diacyl-sn-glyceryl-L-cysteinyl-[prolipoprotein] + sn-glycerol 1-phosphate + H(+)</text>
        <dbReference type="Rhea" id="RHEA:56712"/>
        <dbReference type="Rhea" id="RHEA-COMP:14679"/>
        <dbReference type="Rhea" id="RHEA-COMP:14680"/>
        <dbReference type="ChEBI" id="CHEBI:15378"/>
        <dbReference type="ChEBI" id="CHEBI:29950"/>
        <dbReference type="ChEBI" id="CHEBI:57685"/>
        <dbReference type="ChEBI" id="CHEBI:64716"/>
        <dbReference type="ChEBI" id="CHEBI:140658"/>
        <dbReference type="EC" id="2.5.1.145"/>
    </reaction>
</comment>
<dbReference type="HAMAP" id="MF_01147">
    <property type="entry name" value="Lgt"/>
    <property type="match status" value="1"/>
</dbReference>
<comment type="caution">
    <text evidence="7">Lacks conserved residue(s) required for the propagation of feature annotation.</text>
</comment>
<feature type="compositionally biased region" description="Acidic residues" evidence="8">
    <location>
        <begin position="404"/>
        <end position="421"/>
    </location>
</feature>
<evidence type="ECO:0000256" key="4">
    <source>
        <dbReference type="ARBA" id="ARBA00022692"/>
    </source>
</evidence>
<comment type="pathway">
    <text evidence="7">Protein modification; lipoprotein biosynthesis (diacylglyceryl transfer).</text>
</comment>
<dbReference type="STRING" id="1136941.ACH46_12135"/>
<dbReference type="GO" id="GO:0005886">
    <property type="term" value="C:plasma membrane"/>
    <property type="evidence" value="ECO:0007669"/>
    <property type="project" value="UniProtKB-SubCell"/>
</dbReference>
<proteinExistence type="inferred from homology"/>
<dbReference type="EMBL" id="CP011853">
    <property type="protein sequence ID" value="ALG85091.1"/>
    <property type="molecule type" value="Genomic_DNA"/>
</dbReference>
<organism evidence="9 10">
    <name type="scientific">Gordonia phthalatica</name>
    <dbReference type="NCBI Taxonomy" id="1136941"/>
    <lineage>
        <taxon>Bacteria</taxon>
        <taxon>Bacillati</taxon>
        <taxon>Actinomycetota</taxon>
        <taxon>Actinomycetes</taxon>
        <taxon>Mycobacteriales</taxon>
        <taxon>Gordoniaceae</taxon>
        <taxon>Gordonia</taxon>
    </lineage>
</organism>
<dbReference type="Pfam" id="PF01790">
    <property type="entry name" value="LGT"/>
    <property type="match status" value="1"/>
</dbReference>
<dbReference type="PANTHER" id="PTHR30589">
    <property type="entry name" value="PROLIPOPROTEIN DIACYLGLYCERYL TRANSFERASE"/>
    <property type="match status" value="1"/>
</dbReference>
<dbReference type="Proteomes" id="UP000063789">
    <property type="component" value="Chromosome"/>
</dbReference>
<feature type="transmembrane region" description="Helical" evidence="7">
    <location>
        <begin position="208"/>
        <end position="225"/>
    </location>
</feature>
<dbReference type="KEGG" id="goq:ACH46_12135"/>
<feature type="region of interest" description="Disordered" evidence="8">
    <location>
        <begin position="400"/>
        <end position="622"/>
    </location>
</feature>
<evidence type="ECO:0000313" key="10">
    <source>
        <dbReference type="Proteomes" id="UP000063789"/>
    </source>
</evidence>
<feature type="compositionally biased region" description="Acidic residues" evidence="8">
    <location>
        <begin position="611"/>
        <end position="622"/>
    </location>
</feature>
<keyword evidence="5 7" id="KW-1133">Transmembrane helix</keyword>
<protein>
    <recommendedName>
        <fullName evidence="7">Phosphatidylglycerol--prolipoprotein diacylglyceryl transferase</fullName>
        <ecNumber evidence="7">2.5.1.145</ecNumber>
    </recommendedName>
</protein>
<comment type="similarity">
    <text evidence="1 7">Belongs to the Lgt family.</text>
</comment>
<comment type="subcellular location">
    <subcellularLocation>
        <location evidence="7">Cell membrane</location>
        <topology evidence="7">Multi-pass membrane protein</topology>
    </subcellularLocation>
</comment>
<evidence type="ECO:0000256" key="3">
    <source>
        <dbReference type="ARBA" id="ARBA00022679"/>
    </source>
</evidence>
<evidence type="ECO:0000256" key="5">
    <source>
        <dbReference type="ARBA" id="ARBA00022989"/>
    </source>
</evidence>
<feature type="compositionally biased region" description="Acidic residues" evidence="8">
    <location>
        <begin position="430"/>
        <end position="535"/>
    </location>
</feature>
<sequence>MPLHDTVAPVTDGTVLAFIPSPSQGVWHLGPVPIRAYALCIIVGIVVAVWWGSRRWQARGGQPGEVIDVALWAVPFGLVGGRLYHVLTDWETYFGPGGKGLGAAFRVWDGGLGIWGAVALGAVGAWIGARNMGIKLPPFGDAIAPAILLAQAIGRLGNYFNQELFGRPTDVPWGLEIFDRVNSDGQISYKLIDGVSTGNVATIVHPTFLYEMVWNILIVLLLVLIDRKFKIGHGRLFAMYVAGYCVGRFGVELMRDDFATHIFGIRINLFTAAIVFLCAALYVVMAPKGREQGLSMYWPDRAEELADEGAVGYIPPELQDDEDEVESDDVDDDTADDDDYDDEADDSDYLEDDDFHEREPADDDFYDVDRDADDGVDADESKAPAAGVVAVGGAAAAVDAVAASDDESGDDAVDDGPDDASAEPLTGGDAADDEPTADGEPVDEDEAVDDTDVDAEDPAPETPDDSAADLEDEKADDTSAEADDTSDESDETPADSAEPSDEEDSEEDAPPAEPSDEEAPVEEAPAEEAPAEEAPVDAPTGRVIPGREPAIVDSVSSQGYTVVPADDEELGGISIVEQNPGGSAGSIEIRRAETTDSGHPESSDESRSTEVTDEGDTPEEDR</sequence>
<keyword evidence="6 7" id="KW-0472">Membrane</keyword>
<evidence type="ECO:0000256" key="7">
    <source>
        <dbReference type="HAMAP-Rule" id="MF_01147"/>
    </source>
</evidence>
<dbReference type="RefSeq" id="WP_082399643.1">
    <property type="nucleotide sequence ID" value="NZ_CP011853.1"/>
</dbReference>
<dbReference type="GO" id="GO:0042158">
    <property type="term" value="P:lipoprotein biosynthetic process"/>
    <property type="evidence" value="ECO:0007669"/>
    <property type="project" value="UniProtKB-UniRule"/>
</dbReference>
<dbReference type="InterPro" id="IPR001640">
    <property type="entry name" value="Lgt"/>
</dbReference>
<dbReference type="PANTHER" id="PTHR30589:SF0">
    <property type="entry name" value="PHOSPHATIDYLGLYCEROL--PROLIPOPROTEIN DIACYLGLYCERYL TRANSFERASE"/>
    <property type="match status" value="1"/>
</dbReference>
<keyword evidence="4 7" id="KW-0812">Transmembrane</keyword>
<dbReference type="UniPathway" id="UPA00664"/>
<evidence type="ECO:0000256" key="2">
    <source>
        <dbReference type="ARBA" id="ARBA00022475"/>
    </source>
</evidence>
<feature type="transmembrane region" description="Helical" evidence="7">
    <location>
        <begin position="267"/>
        <end position="286"/>
    </location>
</feature>
<feature type="compositionally biased region" description="Acidic residues" evidence="8">
    <location>
        <begin position="318"/>
        <end position="378"/>
    </location>
</feature>
<keyword evidence="3 7" id="KW-0808">Transferase</keyword>
<keyword evidence="9" id="KW-0449">Lipoprotein</keyword>
<feature type="region of interest" description="Disordered" evidence="8">
    <location>
        <begin position="313"/>
        <end position="387"/>
    </location>
</feature>
<feature type="compositionally biased region" description="Basic and acidic residues" evidence="8">
    <location>
        <begin position="588"/>
        <end position="610"/>
    </location>
</feature>
<keyword evidence="10" id="KW-1185">Reference proteome</keyword>
<evidence type="ECO:0000256" key="8">
    <source>
        <dbReference type="SAM" id="MobiDB-lite"/>
    </source>
</evidence>
<gene>
    <name evidence="7" type="primary">lgt</name>
    <name evidence="9" type="ORF">ACH46_12135</name>
</gene>
<dbReference type="GO" id="GO:0008961">
    <property type="term" value="F:phosphatidylglycerol-prolipoprotein diacylglyceryl transferase activity"/>
    <property type="evidence" value="ECO:0007669"/>
    <property type="project" value="UniProtKB-UniRule"/>
</dbReference>
<feature type="transmembrane region" description="Helical" evidence="7">
    <location>
        <begin position="34"/>
        <end position="53"/>
    </location>
</feature>
<evidence type="ECO:0000256" key="1">
    <source>
        <dbReference type="ARBA" id="ARBA00007150"/>
    </source>
</evidence>
<dbReference type="OrthoDB" id="871140at2"/>
<dbReference type="NCBIfam" id="TIGR00544">
    <property type="entry name" value="lgt"/>
    <property type="match status" value="1"/>
</dbReference>
<dbReference type="AlphaFoldDB" id="A0A0N9N3Z0"/>
<accession>A0A0N9N3Z0</accession>
<evidence type="ECO:0000313" key="9">
    <source>
        <dbReference type="EMBL" id="ALG85091.1"/>
    </source>
</evidence>
<evidence type="ECO:0000256" key="6">
    <source>
        <dbReference type="ARBA" id="ARBA00023136"/>
    </source>
</evidence>
<reference evidence="9 10" key="2">
    <citation type="journal article" date="2017" name="Int. J. Syst. Evol. Microbiol.">
        <title>Gordonia phthalatica sp. nov., a di-n-butyl phthalate-degrading bacterium isolated from activated sludge.</title>
        <authorList>
            <person name="Jin D."/>
            <person name="Kong X."/>
            <person name="Jia M."/>
            <person name="Yu X."/>
            <person name="Wang X."/>
            <person name="Zhuang X."/>
            <person name="Deng Y."/>
            <person name="Bai Z."/>
        </authorList>
    </citation>
    <scope>NUCLEOTIDE SEQUENCE [LARGE SCALE GENOMIC DNA]</scope>
    <source>
        <strain evidence="9 10">QH-11</strain>
    </source>
</reference>
<dbReference type="EC" id="2.5.1.145" evidence="7"/>
<name>A0A0N9N3Z0_9ACTN</name>